<dbReference type="SUPFAM" id="SSF49899">
    <property type="entry name" value="Concanavalin A-like lectins/glucanases"/>
    <property type="match status" value="1"/>
</dbReference>
<dbReference type="InterPro" id="IPR000757">
    <property type="entry name" value="Beta-glucanase-like"/>
</dbReference>
<dbReference type="PANTHER" id="PTHR10963">
    <property type="entry name" value="GLYCOSYL HYDROLASE-RELATED"/>
    <property type="match status" value="1"/>
</dbReference>
<evidence type="ECO:0000256" key="1">
    <source>
        <dbReference type="ARBA" id="ARBA00006865"/>
    </source>
</evidence>
<organism evidence="4 5">
    <name type="scientific">Streptomyces longisporus</name>
    <dbReference type="NCBI Taxonomy" id="1948"/>
    <lineage>
        <taxon>Bacteria</taxon>
        <taxon>Bacillati</taxon>
        <taxon>Actinomycetota</taxon>
        <taxon>Actinomycetes</taxon>
        <taxon>Kitasatosporales</taxon>
        <taxon>Streptomycetaceae</taxon>
        <taxon>Streptomyces</taxon>
    </lineage>
</organism>
<reference evidence="5" key="1">
    <citation type="journal article" date="2019" name="Int. J. Syst. Evol. Microbiol.">
        <title>The Global Catalogue of Microorganisms (GCM) 10K type strain sequencing project: providing services to taxonomists for standard genome sequencing and annotation.</title>
        <authorList>
            <consortium name="The Broad Institute Genomics Platform"/>
            <consortium name="The Broad Institute Genome Sequencing Center for Infectious Disease"/>
            <person name="Wu L."/>
            <person name="Ma J."/>
        </authorList>
    </citation>
    <scope>NUCLEOTIDE SEQUENCE [LARGE SCALE GENOMIC DNA]</scope>
    <source>
        <strain evidence="5">JCM 4395</strain>
    </source>
</reference>
<gene>
    <name evidence="4" type="ORF">GCM10010276_49040</name>
</gene>
<dbReference type="InterPro" id="IPR013320">
    <property type="entry name" value="ConA-like_dom_sf"/>
</dbReference>
<dbReference type="PANTHER" id="PTHR10963:SF55">
    <property type="entry name" value="GLYCOSIDE HYDROLASE FAMILY 16 PROTEIN"/>
    <property type="match status" value="1"/>
</dbReference>
<proteinExistence type="inferred from homology"/>
<evidence type="ECO:0000256" key="2">
    <source>
        <dbReference type="SAM" id="MobiDB-lite"/>
    </source>
</evidence>
<dbReference type="Gene3D" id="2.60.120.200">
    <property type="match status" value="1"/>
</dbReference>
<feature type="compositionally biased region" description="Polar residues" evidence="2">
    <location>
        <begin position="17"/>
        <end position="28"/>
    </location>
</feature>
<protein>
    <recommendedName>
        <fullName evidence="3">GH16 domain-containing protein</fullName>
    </recommendedName>
</protein>
<feature type="region of interest" description="Disordered" evidence="2">
    <location>
        <begin position="1"/>
        <end position="33"/>
    </location>
</feature>
<sequence>MQSLLRPGRPLRGPTLTAMTADSAQPMPTASPAIATGKSLTWSEEFDAPIAWGTKWVGDRTSAYRYGNHNPDDNKLDWLSPGCVTVSEGVATFTASPAGHTLENGRQAWHTGLLTTEYSAEGFQVRTGDYAETRVELPSGTGAWPALWTWKDGGNEIDTFEYHPDNPHLLELSNHVNHGCAYHTDADTIAPDEWVTIGSWYGEHSVDWYVNGERVFRDRTGVGADWSAYLILNLSLSAGQYHPAPSGPGPLTFAVAHLRVYR</sequence>
<dbReference type="InterPro" id="IPR050546">
    <property type="entry name" value="Glycosyl_Hydrlase_16"/>
</dbReference>
<keyword evidence="5" id="KW-1185">Reference proteome</keyword>
<name>A0ABP5ZNW6_STRLO</name>
<dbReference type="PROSITE" id="PS51762">
    <property type="entry name" value="GH16_2"/>
    <property type="match status" value="1"/>
</dbReference>
<comment type="similarity">
    <text evidence="1">Belongs to the glycosyl hydrolase 16 family.</text>
</comment>
<dbReference type="EMBL" id="BAAASG010000011">
    <property type="protein sequence ID" value="GAA2500908.1"/>
    <property type="molecule type" value="Genomic_DNA"/>
</dbReference>
<dbReference type="Proteomes" id="UP001501777">
    <property type="component" value="Unassembled WGS sequence"/>
</dbReference>
<comment type="caution">
    <text evidence="4">The sequence shown here is derived from an EMBL/GenBank/DDBJ whole genome shotgun (WGS) entry which is preliminary data.</text>
</comment>
<evidence type="ECO:0000259" key="3">
    <source>
        <dbReference type="PROSITE" id="PS51762"/>
    </source>
</evidence>
<evidence type="ECO:0000313" key="4">
    <source>
        <dbReference type="EMBL" id="GAA2500908.1"/>
    </source>
</evidence>
<feature type="domain" description="GH16" evidence="3">
    <location>
        <begin position="20"/>
        <end position="262"/>
    </location>
</feature>
<evidence type="ECO:0000313" key="5">
    <source>
        <dbReference type="Proteomes" id="UP001501777"/>
    </source>
</evidence>
<accession>A0ABP5ZNW6</accession>